<gene>
    <name evidence="2" type="ORF">PCOR1329_LOCUS22684</name>
</gene>
<dbReference type="Gene3D" id="2.60.120.920">
    <property type="match status" value="1"/>
</dbReference>
<evidence type="ECO:0000313" key="2">
    <source>
        <dbReference type="EMBL" id="CAK0821332.1"/>
    </source>
</evidence>
<feature type="region of interest" description="Disordered" evidence="1">
    <location>
        <begin position="34"/>
        <end position="53"/>
    </location>
</feature>
<dbReference type="CDD" id="cd12885">
    <property type="entry name" value="SPRY_RanBP_like"/>
    <property type="match status" value="1"/>
</dbReference>
<evidence type="ECO:0000256" key="1">
    <source>
        <dbReference type="SAM" id="MobiDB-lite"/>
    </source>
</evidence>
<feature type="compositionally biased region" description="Basic and acidic residues" evidence="1">
    <location>
        <begin position="1"/>
        <end position="13"/>
    </location>
</feature>
<feature type="non-terminal residue" evidence="2">
    <location>
        <position position="171"/>
    </location>
</feature>
<name>A0ABN9RRK8_9DINO</name>
<evidence type="ECO:0000313" key="3">
    <source>
        <dbReference type="Proteomes" id="UP001189429"/>
    </source>
</evidence>
<comment type="caution">
    <text evidence="2">The sequence shown here is derived from an EMBL/GenBank/DDBJ whole genome shotgun (WGS) entry which is preliminary data.</text>
</comment>
<dbReference type="InterPro" id="IPR044736">
    <property type="entry name" value="Gid1/RanBPM/SPLA_SPRY"/>
</dbReference>
<dbReference type="SUPFAM" id="SSF49899">
    <property type="entry name" value="Concanavalin A-like lectins/glucanases"/>
    <property type="match status" value="1"/>
</dbReference>
<feature type="region of interest" description="Disordered" evidence="1">
    <location>
        <begin position="1"/>
        <end position="21"/>
    </location>
</feature>
<proteinExistence type="predicted"/>
<feature type="non-terminal residue" evidence="2">
    <location>
        <position position="1"/>
    </location>
</feature>
<keyword evidence="3" id="KW-1185">Reference proteome</keyword>
<protein>
    <submittedName>
        <fullName evidence="2">Uncharacterized protein</fullName>
    </submittedName>
</protein>
<reference evidence="2" key="1">
    <citation type="submission" date="2023-10" db="EMBL/GenBank/DDBJ databases">
        <authorList>
            <person name="Chen Y."/>
            <person name="Shah S."/>
            <person name="Dougan E. K."/>
            <person name="Thang M."/>
            <person name="Chan C."/>
        </authorList>
    </citation>
    <scope>NUCLEOTIDE SEQUENCE [LARGE SCALE GENOMIC DNA]</scope>
</reference>
<organism evidence="2 3">
    <name type="scientific">Prorocentrum cordatum</name>
    <dbReference type="NCBI Taxonomy" id="2364126"/>
    <lineage>
        <taxon>Eukaryota</taxon>
        <taxon>Sar</taxon>
        <taxon>Alveolata</taxon>
        <taxon>Dinophyceae</taxon>
        <taxon>Prorocentrales</taxon>
        <taxon>Prorocentraceae</taxon>
        <taxon>Prorocentrum</taxon>
    </lineage>
</organism>
<dbReference type="EMBL" id="CAUYUJ010007604">
    <property type="protein sequence ID" value="CAK0821332.1"/>
    <property type="molecule type" value="Genomic_DNA"/>
</dbReference>
<dbReference type="InterPro" id="IPR013320">
    <property type="entry name" value="ConA-like_dom_sf"/>
</dbReference>
<dbReference type="InterPro" id="IPR043136">
    <property type="entry name" value="B30.2/SPRY_sf"/>
</dbReference>
<accession>A0ABN9RRK8</accession>
<dbReference type="Proteomes" id="UP001189429">
    <property type="component" value="Unassembled WGS sequence"/>
</dbReference>
<sequence length="171" mass="18676">VTLCAEHPDDDGAPKAPAAPRRLRWLRGGARRPCVSVRQPPRRTPPARQQAGWNAESWALHGDDGQLYHGRGSGDAFRRIGPLPCGARVPKRRWPSFGEGATVGCGVISVPADTSDSNGEPSEEWLGIFFALNGQFLGVTFVLKQRCGFPLHPCVGIDAHWWLDFNFGARP</sequence>